<proteinExistence type="predicted"/>
<evidence type="ECO:0000313" key="4">
    <source>
        <dbReference type="Proteomes" id="UP000541352"/>
    </source>
</evidence>
<dbReference type="InterPro" id="IPR048527">
    <property type="entry name" value="Sde182_C"/>
</dbReference>
<dbReference type="Pfam" id="PF21027">
    <property type="entry name" value="Sde0182_C"/>
    <property type="match status" value="1"/>
</dbReference>
<dbReference type="InterPro" id="IPR013783">
    <property type="entry name" value="Ig-like_fold"/>
</dbReference>
<dbReference type="AlphaFoldDB" id="A0A7W5ZQK1"/>
<dbReference type="RefSeq" id="WP_183979737.1">
    <property type="nucleotide sequence ID" value="NZ_JACIBY010000021.1"/>
</dbReference>
<gene>
    <name evidence="3" type="ORF">FHS57_005847</name>
</gene>
<evidence type="ECO:0008006" key="5">
    <source>
        <dbReference type="Google" id="ProtNLM"/>
    </source>
</evidence>
<dbReference type="EMBL" id="JACIBY010000021">
    <property type="protein sequence ID" value="MBB3841818.1"/>
    <property type="molecule type" value="Genomic_DNA"/>
</dbReference>
<dbReference type="GO" id="GO:0016799">
    <property type="term" value="F:hydrolase activity, hydrolyzing N-glycosyl compounds"/>
    <property type="evidence" value="ECO:0007669"/>
    <property type="project" value="InterPro"/>
</dbReference>
<keyword evidence="4" id="KW-1185">Reference proteome</keyword>
<protein>
    <recommendedName>
        <fullName evidence="5">DUF1593 domain-containing protein</fullName>
    </recommendedName>
</protein>
<dbReference type="SUPFAM" id="SSF53590">
    <property type="entry name" value="Nucleoside hydrolase"/>
    <property type="match status" value="1"/>
</dbReference>
<dbReference type="InterPro" id="IPR036452">
    <property type="entry name" value="Ribo_hydro-like"/>
</dbReference>
<evidence type="ECO:0000313" key="3">
    <source>
        <dbReference type="EMBL" id="MBB3841818.1"/>
    </source>
</evidence>
<reference evidence="3 4" key="1">
    <citation type="submission" date="2020-08" db="EMBL/GenBank/DDBJ databases">
        <title>Genomic Encyclopedia of Type Strains, Phase IV (KMG-IV): sequencing the most valuable type-strain genomes for metagenomic binning, comparative biology and taxonomic classification.</title>
        <authorList>
            <person name="Goeker M."/>
        </authorList>
    </citation>
    <scope>NUCLEOTIDE SEQUENCE [LARGE SCALE GENOMIC DNA]</scope>
    <source>
        <strain evidence="3 4">DSM 17976</strain>
    </source>
</reference>
<organism evidence="3 4">
    <name type="scientific">Runella defluvii</name>
    <dbReference type="NCBI Taxonomy" id="370973"/>
    <lineage>
        <taxon>Bacteria</taxon>
        <taxon>Pseudomonadati</taxon>
        <taxon>Bacteroidota</taxon>
        <taxon>Cytophagia</taxon>
        <taxon>Cytophagales</taxon>
        <taxon>Spirosomataceae</taxon>
        <taxon>Runella</taxon>
    </lineage>
</organism>
<evidence type="ECO:0000259" key="2">
    <source>
        <dbReference type="Pfam" id="PF21027"/>
    </source>
</evidence>
<sequence length="465" mass="52893">MKRLLLFLTLSLTLELYAQSPEKRRVLVLTDIENEPDDTESMVRFLVYSNQWDIEGIVATTSVHQRERVAPESIRKIVNAYDKVRSNLLLHEKGFPETSYLLSSIKSGLPKFGMEAIGEGKDSEGSEWIIRQADKADPRPLWIPVWGGANCLAQALWKVKMTRTPDEVAKFVAKLRVYTISDQDDTGPWIRKNFPQLFYIASPGFHANGAYHYSTWTGISGDKFHGRFSGGNFSIVDNPWLEQNIRKNHGPLGEEYPAVKFLMEGDTPTFLYLMENGLSDPEHPNWGNWGGRYELYTPRTQKWFYEPETRPMWADAVDEVLGADSVYHTGNQATIWRWREAYQYDFAARMDWCVKPYKEANHPPVAKLGHANLLKAKSGEKVQLSAQGSTDPDGNSLRYDWMYYAEPGTYGNKNGIQLAARKKAETSFVAPKVTQPETIHIVLAVTDNGTPALTRYQRVIVTVFP</sequence>
<feature type="domain" description="Cellulose-binding Sde182 nucleoside hydrolase-like" evidence="1">
    <location>
        <begin position="25"/>
        <end position="293"/>
    </location>
</feature>
<evidence type="ECO:0000259" key="1">
    <source>
        <dbReference type="Pfam" id="PF07632"/>
    </source>
</evidence>
<name>A0A7W5ZQK1_9BACT</name>
<dbReference type="Proteomes" id="UP000541352">
    <property type="component" value="Unassembled WGS sequence"/>
</dbReference>
<feature type="domain" description="Cellulose-binding Sde182 C-terminal" evidence="2">
    <location>
        <begin position="381"/>
        <end position="463"/>
    </location>
</feature>
<dbReference type="InterPro" id="IPR011483">
    <property type="entry name" value="Sde182_NH-like"/>
</dbReference>
<dbReference type="Gene3D" id="3.90.245.10">
    <property type="entry name" value="Ribonucleoside hydrolase-like"/>
    <property type="match status" value="1"/>
</dbReference>
<dbReference type="Pfam" id="PF07632">
    <property type="entry name" value="Sde182_NH-like"/>
    <property type="match status" value="1"/>
</dbReference>
<dbReference type="Gene3D" id="2.60.40.10">
    <property type="entry name" value="Immunoglobulins"/>
    <property type="match status" value="1"/>
</dbReference>
<accession>A0A7W5ZQK1</accession>
<comment type="caution">
    <text evidence="3">The sequence shown here is derived from an EMBL/GenBank/DDBJ whole genome shotgun (WGS) entry which is preliminary data.</text>
</comment>